<dbReference type="PRINTS" id="PR00348">
    <property type="entry name" value="UBIQUITIN"/>
</dbReference>
<dbReference type="InterPro" id="IPR050158">
    <property type="entry name" value="Ubiquitin_ubiquitin-like"/>
</dbReference>
<gene>
    <name evidence="2" type="ORF">EZS28_034574</name>
</gene>
<dbReference type="OrthoDB" id="267397at2759"/>
<dbReference type="InterPro" id="IPR019954">
    <property type="entry name" value="Ubiquitin_CS"/>
</dbReference>
<sequence length="163" mass="18879">MRLTIRDLTGRIIPVDVSGPEETIEIVKLRVFEREDIMPDVMHLVFKSQVLDDNRSLRSYQIGEGGTVNLVVKQKVKVDQQRRRNHGMKIFIQTLTHKVIPLMVKNTDTILTVKQKILDQEVIPVDEQRLVFAGRELDDDRTLQDYNIQLEDTLHLVLRLLGA</sequence>
<comment type="caution">
    <text evidence="2">The sequence shown here is derived from an EMBL/GenBank/DDBJ whole genome shotgun (WGS) entry which is preliminary data.</text>
</comment>
<feature type="domain" description="Ubiquitin-like" evidence="1">
    <location>
        <begin position="1"/>
        <end position="75"/>
    </location>
</feature>
<accession>A0A5J4UIT4</accession>
<dbReference type="Pfam" id="PF00240">
    <property type="entry name" value="ubiquitin"/>
    <property type="match status" value="2"/>
</dbReference>
<dbReference type="SMART" id="SM00213">
    <property type="entry name" value="UBQ"/>
    <property type="match status" value="2"/>
</dbReference>
<dbReference type="InterPro" id="IPR000626">
    <property type="entry name" value="Ubiquitin-like_dom"/>
</dbReference>
<feature type="domain" description="Ubiquitin-like" evidence="1">
    <location>
        <begin position="88"/>
        <end position="163"/>
    </location>
</feature>
<name>A0A5J4UIT4_9EUKA</name>
<dbReference type="InterPro" id="IPR019956">
    <property type="entry name" value="Ubiquitin_dom"/>
</dbReference>
<dbReference type="AlphaFoldDB" id="A0A5J4UIT4"/>
<evidence type="ECO:0000259" key="1">
    <source>
        <dbReference type="PROSITE" id="PS50053"/>
    </source>
</evidence>
<dbReference type="PROSITE" id="PS50053">
    <property type="entry name" value="UBIQUITIN_2"/>
    <property type="match status" value="2"/>
</dbReference>
<reference evidence="2 3" key="1">
    <citation type="submission" date="2019-03" db="EMBL/GenBank/DDBJ databases">
        <title>Single cell metagenomics reveals metabolic interactions within the superorganism composed of flagellate Streblomastix strix and complex community of Bacteroidetes bacteria on its surface.</title>
        <authorList>
            <person name="Treitli S.C."/>
            <person name="Kolisko M."/>
            <person name="Husnik F."/>
            <person name="Keeling P."/>
            <person name="Hampl V."/>
        </authorList>
    </citation>
    <scope>NUCLEOTIDE SEQUENCE [LARGE SCALE GENOMIC DNA]</scope>
    <source>
        <strain evidence="2">ST1C</strain>
    </source>
</reference>
<evidence type="ECO:0000313" key="2">
    <source>
        <dbReference type="EMBL" id="KAA6369900.1"/>
    </source>
</evidence>
<evidence type="ECO:0000313" key="3">
    <source>
        <dbReference type="Proteomes" id="UP000324800"/>
    </source>
</evidence>
<dbReference type="SUPFAM" id="SSF54236">
    <property type="entry name" value="Ubiquitin-like"/>
    <property type="match status" value="2"/>
</dbReference>
<dbReference type="InterPro" id="IPR029071">
    <property type="entry name" value="Ubiquitin-like_domsf"/>
</dbReference>
<protein>
    <submittedName>
        <fullName evidence="2">Putative Ubiquitin</fullName>
    </submittedName>
</protein>
<dbReference type="PROSITE" id="PS00299">
    <property type="entry name" value="UBIQUITIN_1"/>
    <property type="match status" value="1"/>
</dbReference>
<organism evidence="2 3">
    <name type="scientific">Streblomastix strix</name>
    <dbReference type="NCBI Taxonomy" id="222440"/>
    <lineage>
        <taxon>Eukaryota</taxon>
        <taxon>Metamonada</taxon>
        <taxon>Preaxostyla</taxon>
        <taxon>Oxymonadida</taxon>
        <taxon>Streblomastigidae</taxon>
        <taxon>Streblomastix</taxon>
    </lineage>
</organism>
<dbReference type="FunFam" id="3.10.20.90:FF:000222">
    <property type="entry name" value="Polyubiquitin 5"/>
    <property type="match status" value="1"/>
</dbReference>
<proteinExistence type="predicted"/>
<dbReference type="EMBL" id="SNRW01015910">
    <property type="protein sequence ID" value="KAA6369900.1"/>
    <property type="molecule type" value="Genomic_DNA"/>
</dbReference>
<dbReference type="Proteomes" id="UP000324800">
    <property type="component" value="Unassembled WGS sequence"/>
</dbReference>
<dbReference type="Gene3D" id="3.10.20.90">
    <property type="entry name" value="Phosphatidylinositol 3-kinase Catalytic Subunit, Chain A, domain 1"/>
    <property type="match status" value="2"/>
</dbReference>
<dbReference type="PANTHER" id="PTHR10666">
    <property type="entry name" value="UBIQUITIN"/>
    <property type="match status" value="1"/>
</dbReference>